<feature type="region of interest" description="Disordered" evidence="5">
    <location>
        <begin position="58"/>
        <end position="88"/>
    </location>
</feature>
<dbReference type="EMBL" id="RJJR01000001">
    <property type="protein sequence ID" value="RNI39763.1"/>
    <property type="molecule type" value="Genomic_DNA"/>
</dbReference>
<dbReference type="GO" id="GO:0009279">
    <property type="term" value="C:cell outer membrane"/>
    <property type="evidence" value="ECO:0007669"/>
    <property type="project" value="UniProtKB-SubCell"/>
</dbReference>
<organism evidence="7 8">
    <name type="scientific">Hanamia caeni</name>
    <dbReference type="NCBI Taxonomy" id="2294116"/>
    <lineage>
        <taxon>Bacteria</taxon>
        <taxon>Pseudomonadati</taxon>
        <taxon>Bacteroidota</taxon>
        <taxon>Chitinophagia</taxon>
        <taxon>Chitinophagales</taxon>
        <taxon>Chitinophagaceae</taxon>
        <taxon>Hanamia</taxon>
    </lineage>
</organism>
<accession>A0A3M9NRG3</accession>
<keyword evidence="8" id="KW-1185">Reference proteome</keyword>
<dbReference type="Gene3D" id="3.30.1330.60">
    <property type="entry name" value="OmpA-like domain"/>
    <property type="match status" value="1"/>
</dbReference>
<sequence>MKKFFLALPFSLFICCFIPFKNLNGQFLKKIKNEVKNRAENNIIHKAGNATDRAIDNAVNGTSNDKTQKEETTAVNAEEPKTDENLSKKTTTAKVADYKNYDFVPGDKIIFEPDLSAEPDAEMPARFIIKKGNSEIQTFEGEKILHLQKDGQTTVAPLMSSENYLPEQFTLEFDMMYENDEGAYFRYVSDFNVNFRQRGDENYSGYPLYRFKIDGTSRAVFGDRNTSTVSFPDDLAKSLVGNTWHHIAIYVRKNIGKAYVDGYRVVATNMLPVGAAKVDIKADRYGIKIKNVRLAAGGDDKYNKIVTDGKFITHGILFDVNKSSIKPESMGALNEITKLMKEHADLKFEIDGHTDSDGNDDANMKLSQSRADAVKVQLIKMGIDENRLTAKGFGETKPIDKNDTPEGKANNRRVEFVKI</sequence>
<dbReference type="Gene3D" id="2.60.120.560">
    <property type="entry name" value="Exo-inulinase, domain 1"/>
    <property type="match status" value="1"/>
</dbReference>
<comment type="subcellular location">
    <subcellularLocation>
        <location evidence="1">Cell outer membrane</location>
    </subcellularLocation>
</comment>
<keyword evidence="2 4" id="KW-0472">Membrane</keyword>
<evidence type="ECO:0000259" key="6">
    <source>
        <dbReference type="PROSITE" id="PS51123"/>
    </source>
</evidence>
<dbReference type="GO" id="GO:0004553">
    <property type="term" value="F:hydrolase activity, hydrolyzing O-glycosyl compounds"/>
    <property type="evidence" value="ECO:0007669"/>
    <property type="project" value="UniProtKB-ARBA"/>
</dbReference>
<dbReference type="GO" id="GO:0005975">
    <property type="term" value="P:carbohydrate metabolic process"/>
    <property type="evidence" value="ECO:0007669"/>
    <property type="project" value="UniProtKB-ARBA"/>
</dbReference>
<reference evidence="7 8" key="1">
    <citation type="submission" date="2018-11" db="EMBL/GenBank/DDBJ databases">
        <title>Draft genome sequence of Ferruginibacter sp. BO-59.</title>
        <authorList>
            <person name="Im W.T."/>
        </authorList>
    </citation>
    <scope>NUCLEOTIDE SEQUENCE [LARGE SCALE GENOMIC DNA]</scope>
    <source>
        <strain evidence="7 8">BO-59</strain>
    </source>
</reference>
<dbReference type="SUPFAM" id="SSF49899">
    <property type="entry name" value="Concanavalin A-like lectins/glucanases"/>
    <property type="match status" value="1"/>
</dbReference>
<dbReference type="PANTHER" id="PTHR30329">
    <property type="entry name" value="STATOR ELEMENT OF FLAGELLAR MOTOR COMPLEX"/>
    <property type="match status" value="1"/>
</dbReference>
<dbReference type="RefSeq" id="WP_123118654.1">
    <property type="nucleotide sequence ID" value="NZ_RJJR01000001.1"/>
</dbReference>
<evidence type="ECO:0000256" key="4">
    <source>
        <dbReference type="PROSITE-ProRule" id="PRU00473"/>
    </source>
</evidence>
<dbReference type="Proteomes" id="UP000267223">
    <property type="component" value="Unassembled WGS sequence"/>
</dbReference>
<protein>
    <submittedName>
        <fullName evidence="7">OmpA family protein</fullName>
    </submittedName>
</protein>
<evidence type="ECO:0000256" key="1">
    <source>
        <dbReference type="ARBA" id="ARBA00004442"/>
    </source>
</evidence>
<dbReference type="InterPro" id="IPR006664">
    <property type="entry name" value="OMP_bac"/>
</dbReference>
<dbReference type="Pfam" id="PF00691">
    <property type="entry name" value="OmpA"/>
    <property type="match status" value="1"/>
</dbReference>
<proteinExistence type="predicted"/>
<dbReference type="InterPro" id="IPR006665">
    <property type="entry name" value="OmpA-like"/>
</dbReference>
<dbReference type="PRINTS" id="PR01021">
    <property type="entry name" value="OMPADOMAIN"/>
</dbReference>
<dbReference type="AlphaFoldDB" id="A0A3M9NRG3"/>
<name>A0A3M9NRG3_9BACT</name>
<dbReference type="PANTHER" id="PTHR30329:SF21">
    <property type="entry name" value="LIPOPROTEIN YIAD-RELATED"/>
    <property type="match status" value="1"/>
</dbReference>
<dbReference type="SUPFAM" id="SSF103088">
    <property type="entry name" value="OmpA-like"/>
    <property type="match status" value="1"/>
</dbReference>
<dbReference type="InterPro" id="IPR036737">
    <property type="entry name" value="OmpA-like_sf"/>
</dbReference>
<dbReference type="OrthoDB" id="9800869at2"/>
<dbReference type="PROSITE" id="PS51123">
    <property type="entry name" value="OMPA_2"/>
    <property type="match status" value="1"/>
</dbReference>
<feature type="compositionally biased region" description="Basic and acidic residues" evidence="5">
    <location>
        <begin position="66"/>
        <end position="87"/>
    </location>
</feature>
<feature type="domain" description="OmpA-like" evidence="6">
    <location>
        <begin position="305"/>
        <end position="419"/>
    </location>
</feature>
<evidence type="ECO:0000313" key="7">
    <source>
        <dbReference type="EMBL" id="RNI39763.1"/>
    </source>
</evidence>
<dbReference type="CDD" id="cd07185">
    <property type="entry name" value="OmpA_C-like"/>
    <property type="match status" value="1"/>
</dbReference>
<evidence type="ECO:0000313" key="8">
    <source>
        <dbReference type="Proteomes" id="UP000267223"/>
    </source>
</evidence>
<keyword evidence="3" id="KW-0998">Cell outer membrane</keyword>
<comment type="caution">
    <text evidence="7">The sequence shown here is derived from an EMBL/GenBank/DDBJ whole genome shotgun (WGS) entry which is preliminary data.</text>
</comment>
<evidence type="ECO:0000256" key="5">
    <source>
        <dbReference type="SAM" id="MobiDB-lite"/>
    </source>
</evidence>
<dbReference type="InterPro" id="IPR013320">
    <property type="entry name" value="ConA-like_dom_sf"/>
</dbReference>
<evidence type="ECO:0000256" key="2">
    <source>
        <dbReference type="ARBA" id="ARBA00023136"/>
    </source>
</evidence>
<gene>
    <name evidence="7" type="ORF">EFY79_00190</name>
</gene>
<evidence type="ECO:0000256" key="3">
    <source>
        <dbReference type="ARBA" id="ARBA00023237"/>
    </source>
</evidence>
<dbReference type="InterPro" id="IPR050330">
    <property type="entry name" value="Bact_OuterMem_StrucFunc"/>
</dbReference>